<evidence type="ECO:0000256" key="2">
    <source>
        <dbReference type="ARBA" id="ARBA00022840"/>
    </source>
</evidence>
<dbReference type="STRING" id="74348.SAMN04488523_107127"/>
<name>A0A1I2AMR4_9RHOB</name>
<dbReference type="RefSeq" id="WP_143092447.1">
    <property type="nucleotide sequence ID" value="NZ_FOMW01000007.1"/>
</dbReference>
<sequence>MKDSYLSDIPEGDMPFDLSTLEGMRHSIRPRRAHLDQADVRLDAPQLDERDVFNALEAPAIRSRSTRIDDPLSHAERIARWEDLDIEEPGANRARNTAMPVADADRDTATARAFDLLRTRLRQTTKEHGWRNIAVTAPTRGCGNTFTAVNLALALSRVEGSRTILMDLNLRHPGLADAFDMHPRHNMRDFLSGGLALEDHLVRLSDTLALGLNDTADNSPAEVLQGAATAHTLNRMTAALTPDLVIYDMPPMLAHDDVSAFLPQLDGVLLVSDGTQTMARQLVECERLLEGQVPLLGVVLNRARRSSIPDYS</sequence>
<dbReference type="SUPFAM" id="SSF52540">
    <property type="entry name" value="P-loop containing nucleoside triphosphate hydrolases"/>
    <property type="match status" value="1"/>
</dbReference>
<dbReference type="CDD" id="cd05387">
    <property type="entry name" value="BY-kinase"/>
    <property type="match status" value="1"/>
</dbReference>
<keyword evidence="4" id="KW-1185">Reference proteome</keyword>
<dbReference type="PANTHER" id="PTHR32309">
    <property type="entry name" value="TYROSINE-PROTEIN KINASE"/>
    <property type="match status" value="1"/>
</dbReference>
<dbReference type="OrthoDB" id="9775724at2"/>
<organism evidence="3 4">
    <name type="scientific">Sulfitobacter brevis</name>
    <dbReference type="NCBI Taxonomy" id="74348"/>
    <lineage>
        <taxon>Bacteria</taxon>
        <taxon>Pseudomonadati</taxon>
        <taxon>Pseudomonadota</taxon>
        <taxon>Alphaproteobacteria</taxon>
        <taxon>Rhodobacterales</taxon>
        <taxon>Roseobacteraceae</taxon>
        <taxon>Sulfitobacter</taxon>
    </lineage>
</organism>
<dbReference type="Gene3D" id="3.40.50.300">
    <property type="entry name" value="P-loop containing nucleotide triphosphate hydrolases"/>
    <property type="match status" value="1"/>
</dbReference>
<protein>
    <submittedName>
        <fullName evidence="3">Chromosome partitioning ATPase, Mrp family, contains Fe-S cluster</fullName>
    </submittedName>
</protein>
<reference evidence="3 4" key="1">
    <citation type="submission" date="2016-10" db="EMBL/GenBank/DDBJ databases">
        <authorList>
            <person name="de Groot N.N."/>
        </authorList>
    </citation>
    <scope>NUCLEOTIDE SEQUENCE [LARGE SCALE GENOMIC DNA]</scope>
    <source>
        <strain evidence="3 4">DSM 11443</strain>
    </source>
</reference>
<keyword evidence="2" id="KW-0067">ATP-binding</keyword>
<evidence type="ECO:0000256" key="1">
    <source>
        <dbReference type="ARBA" id="ARBA00022741"/>
    </source>
</evidence>
<dbReference type="EMBL" id="FOMW01000007">
    <property type="protein sequence ID" value="SFE44858.1"/>
    <property type="molecule type" value="Genomic_DNA"/>
</dbReference>
<evidence type="ECO:0000313" key="3">
    <source>
        <dbReference type="EMBL" id="SFE44858.1"/>
    </source>
</evidence>
<evidence type="ECO:0000313" key="4">
    <source>
        <dbReference type="Proteomes" id="UP000198977"/>
    </source>
</evidence>
<dbReference type="Proteomes" id="UP000198977">
    <property type="component" value="Unassembled WGS sequence"/>
</dbReference>
<dbReference type="InterPro" id="IPR050445">
    <property type="entry name" value="Bact_polysacc_biosynth/exp"/>
</dbReference>
<proteinExistence type="predicted"/>
<dbReference type="PANTHER" id="PTHR32309:SF31">
    <property type="entry name" value="CAPSULAR EXOPOLYSACCHARIDE FAMILY"/>
    <property type="match status" value="1"/>
</dbReference>
<keyword evidence="1" id="KW-0547">Nucleotide-binding</keyword>
<dbReference type="AlphaFoldDB" id="A0A1I2AMR4"/>
<dbReference type="InterPro" id="IPR005702">
    <property type="entry name" value="Wzc-like_C"/>
</dbReference>
<accession>A0A1I2AMR4</accession>
<gene>
    <name evidence="3" type="ORF">SAMN04488523_107127</name>
</gene>
<dbReference type="InterPro" id="IPR027417">
    <property type="entry name" value="P-loop_NTPase"/>
</dbReference>